<evidence type="ECO:0000256" key="3">
    <source>
        <dbReference type="ARBA" id="ARBA00022942"/>
    </source>
</evidence>
<dbReference type="PANTHER" id="PTHR14145:SF1">
    <property type="entry name" value="26S PROTEASOME NON-ATPASE REGULATORY SUBUNIT 6"/>
    <property type="match status" value="1"/>
</dbReference>
<protein>
    <recommendedName>
        <fullName evidence="2">26S proteasome non-ATPase regulatory subunit 6</fullName>
    </recommendedName>
</protein>
<evidence type="ECO:0000259" key="4">
    <source>
        <dbReference type="PROSITE" id="PS50250"/>
    </source>
</evidence>
<dbReference type="GO" id="GO:0005838">
    <property type="term" value="C:proteasome regulatory particle"/>
    <property type="evidence" value="ECO:0007669"/>
    <property type="project" value="TreeGrafter"/>
</dbReference>
<feature type="domain" description="PCI" evidence="4">
    <location>
        <begin position="1"/>
        <end position="162"/>
    </location>
</feature>
<sequence>FLDTVATFTSYELMDYQTFVTYTVICSVVALERPKLREKVIRGSEVLEILHGLPVIKDYLFSLYECRYGDFFKCLAAIEQNLLKKDRYLEKHVQYYVREMRIIAYNQLLQSYSSLTIKGMAQAFDCTDTFLDKELSRFIAAGRLNCKIDKVRGIIETTRPDSKNFLYQEVIKKGDLLLNRVQKLSRVINI</sequence>
<evidence type="ECO:0000313" key="6">
    <source>
        <dbReference type="EMBL" id="CAF4451693.1"/>
    </source>
</evidence>
<gene>
    <name evidence="5" type="ORF">OVA965_LOCUS43551</name>
    <name evidence="6" type="ORF">TMI583_LOCUS45856</name>
</gene>
<keyword evidence="3" id="KW-0647">Proteasome</keyword>
<dbReference type="InterPro" id="IPR000717">
    <property type="entry name" value="PCI_dom"/>
</dbReference>
<dbReference type="InterPro" id="IPR036390">
    <property type="entry name" value="WH_DNA-bd_sf"/>
</dbReference>
<feature type="non-terminal residue" evidence="6">
    <location>
        <position position="1"/>
    </location>
</feature>
<name>A0A8S2WMU4_9BILA</name>
<evidence type="ECO:0000256" key="1">
    <source>
        <dbReference type="ARBA" id="ARBA00005717"/>
    </source>
</evidence>
<evidence type="ECO:0000313" key="5">
    <source>
        <dbReference type="EMBL" id="CAF1627730.1"/>
    </source>
</evidence>
<evidence type="ECO:0000313" key="7">
    <source>
        <dbReference type="Proteomes" id="UP000682733"/>
    </source>
</evidence>
<dbReference type="InterPro" id="IPR019585">
    <property type="entry name" value="Rpn7/CSN1"/>
</dbReference>
<dbReference type="Pfam" id="PF10602">
    <property type="entry name" value="RPN7"/>
    <property type="match status" value="1"/>
</dbReference>
<comment type="similarity">
    <text evidence="1">Belongs to the proteasome subunit S10 family.</text>
</comment>
<dbReference type="Proteomes" id="UP000677228">
    <property type="component" value="Unassembled WGS sequence"/>
</dbReference>
<dbReference type="AlphaFoldDB" id="A0A8S2WMU4"/>
<dbReference type="EMBL" id="CAJNOK010057903">
    <property type="protein sequence ID" value="CAF1627730.1"/>
    <property type="molecule type" value="Genomic_DNA"/>
</dbReference>
<organism evidence="6 7">
    <name type="scientific">Didymodactylos carnosus</name>
    <dbReference type="NCBI Taxonomy" id="1234261"/>
    <lineage>
        <taxon>Eukaryota</taxon>
        <taxon>Metazoa</taxon>
        <taxon>Spiralia</taxon>
        <taxon>Gnathifera</taxon>
        <taxon>Rotifera</taxon>
        <taxon>Eurotatoria</taxon>
        <taxon>Bdelloidea</taxon>
        <taxon>Philodinida</taxon>
        <taxon>Philodinidae</taxon>
        <taxon>Didymodactylos</taxon>
    </lineage>
</organism>
<dbReference type="GO" id="GO:0043161">
    <property type="term" value="P:proteasome-mediated ubiquitin-dependent protein catabolic process"/>
    <property type="evidence" value="ECO:0007669"/>
    <property type="project" value="TreeGrafter"/>
</dbReference>
<dbReference type="Pfam" id="PF01399">
    <property type="entry name" value="PCI"/>
    <property type="match status" value="1"/>
</dbReference>
<dbReference type="Pfam" id="PF21154">
    <property type="entry name" value="RPN7_PSMD6_C"/>
    <property type="match status" value="1"/>
</dbReference>
<proteinExistence type="inferred from homology"/>
<dbReference type="Gene3D" id="1.25.40.570">
    <property type="match status" value="1"/>
</dbReference>
<dbReference type="PROSITE" id="PS50250">
    <property type="entry name" value="PCI"/>
    <property type="match status" value="1"/>
</dbReference>
<dbReference type="InterPro" id="IPR049549">
    <property type="entry name" value="RPN7_PSMD6_C"/>
</dbReference>
<dbReference type="SUPFAM" id="SSF46785">
    <property type="entry name" value="Winged helix' DNA-binding domain"/>
    <property type="match status" value="1"/>
</dbReference>
<dbReference type="SMART" id="SM00088">
    <property type="entry name" value="PINT"/>
    <property type="match status" value="1"/>
</dbReference>
<dbReference type="InterPro" id="IPR045135">
    <property type="entry name" value="Rpn7_N"/>
</dbReference>
<evidence type="ECO:0000256" key="2">
    <source>
        <dbReference type="ARBA" id="ARBA00014932"/>
    </source>
</evidence>
<reference evidence="6" key="1">
    <citation type="submission" date="2021-02" db="EMBL/GenBank/DDBJ databases">
        <authorList>
            <person name="Nowell W R."/>
        </authorList>
    </citation>
    <scope>NUCLEOTIDE SEQUENCE</scope>
</reference>
<comment type="caution">
    <text evidence="6">The sequence shown here is derived from an EMBL/GenBank/DDBJ whole genome shotgun (WGS) entry which is preliminary data.</text>
</comment>
<dbReference type="PANTHER" id="PTHR14145">
    <property type="entry name" value="26S PROTESOME SUBUNIT 6"/>
    <property type="match status" value="1"/>
</dbReference>
<dbReference type="EMBL" id="CAJOBA010083281">
    <property type="protein sequence ID" value="CAF4451693.1"/>
    <property type="molecule type" value="Genomic_DNA"/>
</dbReference>
<accession>A0A8S2WMU4</accession>
<dbReference type="Proteomes" id="UP000682733">
    <property type="component" value="Unassembled WGS sequence"/>
</dbReference>